<reference evidence="1 2" key="1">
    <citation type="submission" date="2024-11" db="EMBL/GenBank/DDBJ databases">
        <title>The Natural Products Discovery Center: Release of the First 8490 Sequenced Strains for Exploring Actinobacteria Biosynthetic Diversity.</title>
        <authorList>
            <person name="Kalkreuter E."/>
            <person name="Kautsar S.A."/>
            <person name="Yang D."/>
            <person name="Bader C.D."/>
            <person name="Teijaro C.N."/>
            <person name="Fluegel L."/>
            <person name="Davis C.M."/>
            <person name="Simpson J.R."/>
            <person name="Lauterbach L."/>
            <person name="Steele A.D."/>
            <person name="Gui C."/>
            <person name="Meng S."/>
            <person name="Li G."/>
            <person name="Viehrig K."/>
            <person name="Ye F."/>
            <person name="Su P."/>
            <person name="Kiefer A.F."/>
            <person name="Nichols A."/>
            <person name="Cepeda A.J."/>
            <person name="Yan W."/>
            <person name="Fan B."/>
            <person name="Jiang Y."/>
            <person name="Adhikari A."/>
            <person name="Zheng C.-J."/>
            <person name="Schuster L."/>
            <person name="Cowan T.M."/>
            <person name="Smanski M.J."/>
            <person name="Chevrette M.G."/>
            <person name="De Carvalho L.P.S."/>
            <person name="Shen B."/>
        </authorList>
    </citation>
    <scope>NUCLEOTIDE SEQUENCE [LARGE SCALE GENOMIC DNA]</scope>
    <source>
        <strain evidence="1 2">NPDC077433</strain>
    </source>
</reference>
<keyword evidence="2" id="KW-1185">Reference proteome</keyword>
<dbReference type="Proteomes" id="UP001620234">
    <property type="component" value="Unassembled WGS sequence"/>
</dbReference>
<dbReference type="SUPFAM" id="SSF53448">
    <property type="entry name" value="Nucleotide-diphospho-sugar transferases"/>
    <property type="match status" value="1"/>
</dbReference>
<comment type="caution">
    <text evidence="1">The sequence shown here is derived from an EMBL/GenBank/DDBJ whole genome shotgun (WGS) entry which is preliminary data.</text>
</comment>
<dbReference type="Gene3D" id="3.90.550.10">
    <property type="entry name" value="Spore Coat Polysaccharide Biosynthesis Protein SpsA, Chain A"/>
    <property type="match status" value="1"/>
</dbReference>
<organism evidence="1 2">
    <name type="scientific">Psychrobacter namhaensis</name>
    <dbReference type="NCBI Taxonomy" id="292734"/>
    <lineage>
        <taxon>Bacteria</taxon>
        <taxon>Pseudomonadati</taxon>
        <taxon>Pseudomonadota</taxon>
        <taxon>Gammaproteobacteria</taxon>
        <taxon>Moraxellales</taxon>
        <taxon>Moraxellaceae</taxon>
        <taxon>Psychrobacter</taxon>
    </lineage>
</organism>
<gene>
    <name evidence="1" type="ORF">ACI2I3_03680</name>
</gene>
<sequence length="288" mass="33426">MKTNDTIRVFVGCDPNNCDLEQMMVLDYSIHKHTSVPVEIVWMQLSRDPNSYWYSNPETGEGWNTTNWDTPFSGFRWAIPEYCNYSGRAIYMDTDVVILDDLLKLWNHPIDGKSIVAAKKVSKKTRMCTCVWDCSRAKNSLPSVEKIMEDADSHKRIMEMIKKNPRLLAPFNDSYNCIDGESLPIEDIKVLHYSDMGTQFSHKYSLKRLEAEGSTHWFDGEVLPHPRQDLVELFDNYYNEALTNGYQLENYRIDPFGTFPKKTQKGYVGNQVTRPTSSKSLFARLFKR</sequence>
<name>A0ABW8L9R3_9GAMM</name>
<evidence type="ECO:0000313" key="2">
    <source>
        <dbReference type="Proteomes" id="UP001620234"/>
    </source>
</evidence>
<dbReference type="InterPro" id="IPR002495">
    <property type="entry name" value="Glyco_trans_8"/>
</dbReference>
<protein>
    <submittedName>
        <fullName evidence="1">Glycosyltransferase</fullName>
    </submittedName>
</protein>
<evidence type="ECO:0000313" key="1">
    <source>
        <dbReference type="EMBL" id="MFK4000439.1"/>
    </source>
</evidence>
<dbReference type="RefSeq" id="WP_198333497.1">
    <property type="nucleotide sequence ID" value="NZ_CAJHAK010000004.1"/>
</dbReference>
<proteinExistence type="predicted"/>
<dbReference type="InterPro" id="IPR029044">
    <property type="entry name" value="Nucleotide-diphossugar_trans"/>
</dbReference>
<dbReference type="Pfam" id="PF01501">
    <property type="entry name" value="Glyco_transf_8"/>
    <property type="match status" value="1"/>
</dbReference>
<dbReference type="EMBL" id="JBJDPD010000003">
    <property type="protein sequence ID" value="MFK4000439.1"/>
    <property type="molecule type" value="Genomic_DNA"/>
</dbReference>
<accession>A0ABW8L9R3</accession>